<name>A0ACC6V0D9_9CREN</name>
<dbReference type="Proteomes" id="UP000033636">
    <property type="component" value="Unassembled WGS sequence"/>
</dbReference>
<sequence length="181" mass="20067">MEAVEPLSGVEPVNTPLGEMEAFYTDGLRTLLSTLAGKVPNMYEKTLRWPGHVEKIKLLKELGLMSEEPIEGVRPRQILAALLDKLRFDVPDVVFMRIVGEGQGERVTYEVLVEPDGGWSAMQRATGLVAASLTTVVKDLEPGVTPPELIGMSNKLMPRILTYLKQYGITIYVERITRSAL</sequence>
<evidence type="ECO:0000313" key="1">
    <source>
        <dbReference type="EMBL" id="MFB6490391.1"/>
    </source>
</evidence>
<gene>
    <name evidence="1" type="ORF">TU35_003935</name>
</gene>
<evidence type="ECO:0000313" key="2">
    <source>
        <dbReference type="Proteomes" id="UP000033636"/>
    </source>
</evidence>
<organism evidence="1 2">
    <name type="scientific">Thermoproteus sp. AZ2</name>
    <dbReference type="NCBI Taxonomy" id="1609232"/>
    <lineage>
        <taxon>Archaea</taxon>
        <taxon>Thermoproteota</taxon>
        <taxon>Thermoprotei</taxon>
        <taxon>Thermoproteales</taxon>
        <taxon>Thermoproteaceae</taxon>
        <taxon>Thermoproteus</taxon>
    </lineage>
</organism>
<proteinExistence type="predicted"/>
<comment type="caution">
    <text evidence="1">The sequence shown here is derived from an EMBL/GenBank/DDBJ whole genome shotgun (WGS) entry which is preliminary data.</text>
</comment>
<dbReference type="EMBL" id="JZWT02000008">
    <property type="protein sequence ID" value="MFB6490391.1"/>
    <property type="molecule type" value="Genomic_DNA"/>
</dbReference>
<accession>A0ACC6V0D9</accession>
<protein>
    <submittedName>
        <fullName evidence="1">Saccharopine dehydrogenase family protein</fullName>
    </submittedName>
</protein>
<reference evidence="1" key="1">
    <citation type="submission" date="2024-07" db="EMBL/GenBank/DDBJ databases">
        <title>Metagenome and Metagenome-Assembled Genomes of Archaea from a hot spring from the geothermal field of Los Azufres, Mexico.</title>
        <authorList>
            <person name="Marin-Paredes R."/>
            <person name="Martinez-Romero E."/>
            <person name="Servin-Garciduenas L.E."/>
        </authorList>
    </citation>
    <scope>NUCLEOTIDE SEQUENCE</scope>
</reference>